<dbReference type="RefSeq" id="WP_145998842.1">
    <property type="nucleotide sequence ID" value="NZ_FXZA01000001.1"/>
</dbReference>
<evidence type="ECO:0000313" key="1">
    <source>
        <dbReference type="EMBL" id="SMX66573.1"/>
    </source>
</evidence>
<name>A0A2H1HUG5_BRELN</name>
<gene>
    <name evidence="1" type="ORF">BLIN101_00564</name>
</gene>
<dbReference type="EMBL" id="FXZA01000001">
    <property type="protein sequence ID" value="SMX66573.1"/>
    <property type="molecule type" value="Genomic_DNA"/>
</dbReference>
<evidence type="ECO:0000313" key="2">
    <source>
        <dbReference type="Proteomes" id="UP000234498"/>
    </source>
</evidence>
<sequence>MAMTMGARCAAVFAAVGLVVTGCSEGADRKANSAAPTEGSDEVDVLYPSTAFGEPEWQEGPLTNDVEDQVQVFDDRVVRWGGSKLESRNPDGTIAWQLDLAEHFSDDDEEISDVRRMAGGKLGLNTEILASHSQTFLLDAESGDNLEKVEIPDGWRFHFMPTRESTWGLSFQYKDDDQKNLVVNSDGSTDTFEHLQYATGKSAVTLEEEFGNELIWHPTGGRSGTTTTYRDFAGSTERAGSIKPRVVVDEDIAIIRSGEVGESATEMIDLSKGERLAVIKDCYPDEILRLDHSFSSPNGEFVAAGNAVWKGSDPTCLSDDGGTTAMSQAVYDDGTVIAIDYSGHEDTATFNPAKQPGMLIRDGQRISEFEIPEGEKKEVAPTGTLSNGLAVYAGPGGSVVAVPRK</sequence>
<reference evidence="1 2" key="1">
    <citation type="submission" date="2017-03" db="EMBL/GenBank/DDBJ databases">
        <authorList>
            <person name="Afonso C.L."/>
            <person name="Miller P.J."/>
            <person name="Scott M.A."/>
            <person name="Spackman E."/>
            <person name="Goraichik I."/>
            <person name="Dimitrov K.M."/>
            <person name="Suarez D.L."/>
            <person name="Swayne D.E."/>
        </authorList>
    </citation>
    <scope>NUCLEOTIDE SEQUENCE [LARGE SCALE GENOMIC DNA]</scope>
    <source>
        <strain evidence="1 2">Mu101</strain>
    </source>
</reference>
<dbReference type="OrthoDB" id="9957895at2"/>
<organism evidence="1 2">
    <name type="scientific">Brevibacterium linens</name>
    <dbReference type="NCBI Taxonomy" id="1703"/>
    <lineage>
        <taxon>Bacteria</taxon>
        <taxon>Bacillati</taxon>
        <taxon>Actinomycetota</taxon>
        <taxon>Actinomycetes</taxon>
        <taxon>Micrococcales</taxon>
        <taxon>Brevibacteriaceae</taxon>
        <taxon>Brevibacterium</taxon>
    </lineage>
</organism>
<proteinExistence type="predicted"/>
<accession>A0A2H1HUG5</accession>
<dbReference type="Proteomes" id="UP000234498">
    <property type="component" value="Unassembled WGS sequence"/>
</dbReference>
<dbReference type="AlphaFoldDB" id="A0A2H1HUG5"/>
<protein>
    <submittedName>
        <fullName evidence="1">Uncharacterized protein</fullName>
    </submittedName>
</protein>